<feature type="transmembrane region" description="Helical" evidence="5">
    <location>
        <begin position="323"/>
        <end position="340"/>
    </location>
</feature>
<evidence type="ECO:0000256" key="4">
    <source>
        <dbReference type="ARBA" id="ARBA00023136"/>
    </source>
</evidence>
<feature type="transmembrane region" description="Helical" evidence="5">
    <location>
        <begin position="142"/>
        <end position="163"/>
    </location>
</feature>
<feature type="transmembrane region" description="Helical" evidence="5">
    <location>
        <begin position="494"/>
        <end position="518"/>
    </location>
</feature>
<feature type="transmembrane region" description="Helical" evidence="5">
    <location>
        <begin position="388"/>
        <end position="407"/>
    </location>
</feature>
<dbReference type="Gene3D" id="1.20.1250.20">
    <property type="entry name" value="MFS general substrate transporter like domains"/>
    <property type="match status" value="2"/>
</dbReference>
<feature type="transmembrane region" description="Helical" evidence="5">
    <location>
        <begin position="413"/>
        <end position="432"/>
    </location>
</feature>
<evidence type="ECO:0000259" key="6">
    <source>
        <dbReference type="PROSITE" id="PS50850"/>
    </source>
</evidence>
<feature type="transmembrane region" description="Helical" evidence="5">
    <location>
        <begin position="117"/>
        <end position="136"/>
    </location>
</feature>
<dbReference type="Proteomes" id="UP000799779">
    <property type="component" value="Unassembled WGS sequence"/>
</dbReference>
<name>A0A6A5W8T3_9PLEO</name>
<proteinExistence type="predicted"/>
<feature type="transmembrane region" description="Helical" evidence="5">
    <location>
        <begin position="87"/>
        <end position="105"/>
    </location>
</feature>
<reference evidence="7" key="1">
    <citation type="journal article" date="2020" name="Stud. Mycol.">
        <title>101 Dothideomycetes genomes: a test case for predicting lifestyles and emergence of pathogens.</title>
        <authorList>
            <person name="Haridas S."/>
            <person name="Albert R."/>
            <person name="Binder M."/>
            <person name="Bloem J."/>
            <person name="Labutti K."/>
            <person name="Salamov A."/>
            <person name="Andreopoulos B."/>
            <person name="Baker S."/>
            <person name="Barry K."/>
            <person name="Bills G."/>
            <person name="Bluhm B."/>
            <person name="Cannon C."/>
            <person name="Castanera R."/>
            <person name="Culley D."/>
            <person name="Daum C."/>
            <person name="Ezra D."/>
            <person name="Gonzalez J."/>
            <person name="Henrissat B."/>
            <person name="Kuo A."/>
            <person name="Liang C."/>
            <person name="Lipzen A."/>
            <person name="Lutzoni F."/>
            <person name="Magnuson J."/>
            <person name="Mondo S."/>
            <person name="Nolan M."/>
            <person name="Ohm R."/>
            <person name="Pangilinan J."/>
            <person name="Park H.-J."/>
            <person name="Ramirez L."/>
            <person name="Alfaro M."/>
            <person name="Sun H."/>
            <person name="Tritt A."/>
            <person name="Yoshinaga Y."/>
            <person name="Zwiers L.-H."/>
            <person name="Turgeon B."/>
            <person name="Goodwin S."/>
            <person name="Spatafora J."/>
            <person name="Crous P."/>
            <person name="Grigoriev I."/>
        </authorList>
    </citation>
    <scope>NUCLEOTIDE SEQUENCE</scope>
    <source>
        <strain evidence="7">CBS 123094</strain>
    </source>
</reference>
<gene>
    <name evidence="7" type="ORF">P154DRAFT_497101</name>
</gene>
<dbReference type="EMBL" id="ML977615">
    <property type="protein sequence ID" value="KAF1997254.1"/>
    <property type="molecule type" value="Genomic_DNA"/>
</dbReference>
<accession>A0A6A5W8T3</accession>
<dbReference type="InterPro" id="IPR020846">
    <property type="entry name" value="MFS_dom"/>
</dbReference>
<evidence type="ECO:0000313" key="7">
    <source>
        <dbReference type="EMBL" id="KAF1997254.1"/>
    </source>
</evidence>
<feature type="transmembrane region" description="Helical" evidence="5">
    <location>
        <begin position="247"/>
        <end position="264"/>
    </location>
</feature>
<dbReference type="AlphaFoldDB" id="A0A6A5W8T3"/>
<dbReference type="Pfam" id="PF07690">
    <property type="entry name" value="MFS_1"/>
    <property type="match status" value="1"/>
</dbReference>
<evidence type="ECO:0000256" key="1">
    <source>
        <dbReference type="ARBA" id="ARBA00004141"/>
    </source>
</evidence>
<dbReference type="SUPFAM" id="SSF103473">
    <property type="entry name" value="MFS general substrate transporter"/>
    <property type="match status" value="1"/>
</dbReference>
<evidence type="ECO:0000256" key="5">
    <source>
        <dbReference type="SAM" id="Phobius"/>
    </source>
</evidence>
<dbReference type="PANTHER" id="PTHR42718">
    <property type="entry name" value="MAJOR FACILITATOR SUPERFAMILY MULTIDRUG TRANSPORTER MFSC"/>
    <property type="match status" value="1"/>
</dbReference>
<keyword evidence="2 5" id="KW-0812">Transmembrane</keyword>
<evidence type="ECO:0000256" key="3">
    <source>
        <dbReference type="ARBA" id="ARBA00022989"/>
    </source>
</evidence>
<organism evidence="7 8">
    <name type="scientific">Amniculicola lignicola CBS 123094</name>
    <dbReference type="NCBI Taxonomy" id="1392246"/>
    <lineage>
        <taxon>Eukaryota</taxon>
        <taxon>Fungi</taxon>
        <taxon>Dikarya</taxon>
        <taxon>Ascomycota</taxon>
        <taxon>Pezizomycotina</taxon>
        <taxon>Dothideomycetes</taxon>
        <taxon>Pleosporomycetidae</taxon>
        <taxon>Pleosporales</taxon>
        <taxon>Amniculicolaceae</taxon>
        <taxon>Amniculicola</taxon>
    </lineage>
</organism>
<dbReference type="PROSITE" id="PS50850">
    <property type="entry name" value="MFS"/>
    <property type="match status" value="1"/>
</dbReference>
<dbReference type="OrthoDB" id="2130629at2759"/>
<dbReference type="InterPro" id="IPR011701">
    <property type="entry name" value="MFS"/>
</dbReference>
<sequence length="532" mass="57516">MDHSRTRSIGHGFDVNVRESSGECARNDETLPLLQNRVPYVELNSSRSISIITCVSATTLIGCMLSGMVTIATPQIGADLNLGADKILWPVSMYHLAGGCTLLIAGSLSDVIGCKTVFLAGCFLQIIFSTACGLSRTDDELIAARIFSGLATSLCLPSAVGLITQSFPHGPMRNLAFSFMGGGQPIGFGVGLTLGGILVDTLGWQWGFHFVAIANAIVLILAWYTLPAKPSDMPPLSWNRLLSDIDWVGAFLISSSMLLFSYYLSYANLVITENTSQMVEGANVAMLCASIVLGATFFFWVDFQARRGRPVLVPNVLWQSKRFTSICINVFLIWGAFNAFEQVANFVFQDVQGLSALTSAFMFLPVALSGSVTSIVTGLLLHKVRADYLMYITIALSTFSPLLMAIADPAWSYWTAAFPAVFLNSIGADSLFTTSNLVISSMFPLEMQGLAGGVFNTVSQIGKSMGLAVVALIGNTVTQHSKYEDKKGSEALMAGYRACFWVLFWCYVTSIAVTIFGFHQIGIIGHARKNRV</sequence>
<feature type="transmembrane region" description="Helical" evidence="5">
    <location>
        <begin position="204"/>
        <end position="226"/>
    </location>
</feature>
<feature type="domain" description="Major facilitator superfamily (MFS) profile" evidence="6">
    <location>
        <begin position="51"/>
        <end position="522"/>
    </location>
</feature>
<dbReference type="InterPro" id="IPR036259">
    <property type="entry name" value="MFS_trans_sf"/>
</dbReference>
<feature type="transmembrane region" description="Helical" evidence="5">
    <location>
        <begin position="49"/>
        <end position="72"/>
    </location>
</feature>
<keyword evidence="4 5" id="KW-0472">Membrane</keyword>
<keyword evidence="3 5" id="KW-1133">Transmembrane helix</keyword>
<evidence type="ECO:0000256" key="2">
    <source>
        <dbReference type="ARBA" id="ARBA00022692"/>
    </source>
</evidence>
<evidence type="ECO:0000313" key="8">
    <source>
        <dbReference type="Proteomes" id="UP000799779"/>
    </source>
</evidence>
<keyword evidence="8" id="KW-1185">Reference proteome</keyword>
<feature type="transmembrane region" description="Helical" evidence="5">
    <location>
        <begin position="360"/>
        <end position="381"/>
    </location>
</feature>
<comment type="subcellular location">
    <subcellularLocation>
        <location evidence="1">Membrane</location>
        <topology evidence="1">Multi-pass membrane protein</topology>
    </subcellularLocation>
</comment>
<dbReference type="GO" id="GO:0022857">
    <property type="term" value="F:transmembrane transporter activity"/>
    <property type="evidence" value="ECO:0007669"/>
    <property type="project" value="InterPro"/>
</dbReference>
<feature type="transmembrane region" description="Helical" evidence="5">
    <location>
        <begin position="175"/>
        <end position="198"/>
    </location>
</feature>
<feature type="transmembrane region" description="Helical" evidence="5">
    <location>
        <begin position="453"/>
        <end position="474"/>
    </location>
</feature>
<dbReference type="PANTHER" id="PTHR42718:SF27">
    <property type="entry name" value="TRANSPORTER, PUTATIVE-RELATED"/>
    <property type="match status" value="1"/>
</dbReference>
<dbReference type="GO" id="GO:0016020">
    <property type="term" value="C:membrane"/>
    <property type="evidence" value="ECO:0007669"/>
    <property type="project" value="UniProtKB-SubCell"/>
</dbReference>
<protein>
    <submittedName>
        <fullName evidence="7">Integral membrane protein</fullName>
    </submittedName>
</protein>
<feature type="transmembrane region" description="Helical" evidence="5">
    <location>
        <begin position="284"/>
        <end position="303"/>
    </location>
</feature>